<keyword evidence="5" id="KW-0645">Protease</keyword>
<evidence type="ECO:0000256" key="1">
    <source>
        <dbReference type="ARBA" id="ARBA00007447"/>
    </source>
</evidence>
<proteinExistence type="inferred from homology"/>
<comment type="similarity">
    <text evidence="1 5">Belongs to the peptidase A1 family.</text>
</comment>
<evidence type="ECO:0000256" key="2">
    <source>
        <dbReference type="ARBA" id="ARBA00022750"/>
    </source>
</evidence>
<dbReference type="InterPro" id="IPR034164">
    <property type="entry name" value="Pepsin-like_dom"/>
</dbReference>
<name>A0AAD4KVF1_9EURO</name>
<accession>A0AAD4KVF1</accession>
<feature type="chain" id="PRO_5042264249" evidence="6">
    <location>
        <begin position="18"/>
        <end position="418"/>
    </location>
</feature>
<dbReference type="EMBL" id="JAJTJA010000003">
    <property type="protein sequence ID" value="KAH8701953.1"/>
    <property type="molecule type" value="Genomic_DNA"/>
</dbReference>
<evidence type="ECO:0000313" key="9">
    <source>
        <dbReference type="Proteomes" id="UP001201262"/>
    </source>
</evidence>
<organism evidence="8 9">
    <name type="scientific">Talaromyces proteolyticus</name>
    <dbReference type="NCBI Taxonomy" id="1131652"/>
    <lineage>
        <taxon>Eukaryota</taxon>
        <taxon>Fungi</taxon>
        <taxon>Dikarya</taxon>
        <taxon>Ascomycota</taxon>
        <taxon>Pezizomycotina</taxon>
        <taxon>Eurotiomycetes</taxon>
        <taxon>Eurotiomycetidae</taxon>
        <taxon>Eurotiales</taxon>
        <taxon>Trichocomaceae</taxon>
        <taxon>Talaromyces</taxon>
        <taxon>Talaromyces sect. Bacilispori</taxon>
    </lineage>
</organism>
<dbReference type="InterPro" id="IPR021109">
    <property type="entry name" value="Peptidase_aspartic_dom_sf"/>
</dbReference>
<feature type="active site" evidence="4">
    <location>
        <position position="299"/>
    </location>
</feature>
<dbReference type="AlphaFoldDB" id="A0AAD4KVF1"/>
<evidence type="ECO:0000313" key="8">
    <source>
        <dbReference type="EMBL" id="KAH8701953.1"/>
    </source>
</evidence>
<dbReference type="InterPro" id="IPR001969">
    <property type="entry name" value="Aspartic_peptidase_AS"/>
</dbReference>
<sequence>MISLFLHLALFLELVSSLNIPTQNNERGPALLNLVAAPHNVPVSKVRRQGSQLQSRGLHRRHESNSTLIRPTNSNLQYAVEVKFNGVPRYLLLDTGSSDTWMFAEDFQCKNANGTSVPQSQCKIGQPYTGEGLDIIKGETFSIIYGNNENPTGPMGYADVSVAGLTVEGQQVALVDNGYWQGDGVLSGVFGIGDRGLTSAYTPGSDLPHEYTPIFESLYNTTRQVNPLFSLALQRGEAGGYLALGGLPPVDFKPDFVTTKMLGIPYGTEGGTRAFYSIEAPGYTLNGKTHNESFFAIVDSGTFVNRFPTDAADKINAAFNPPAIYIPSADFYVTSCNATVPSFGISIGDKTFQINPTDMWLVDEPTGLCATSITRGFPLSKDSYPDGLYVLGDVFLHNVVVVFDVGNKQMHFAPHTKY</sequence>
<evidence type="ECO:0000259" key="7">
    <source>
        <dbReference type="PROSITE" id="PS51767"/>
    </source>
</evidence>
<dbReference type="CDD" id="cd05471">
    <property type="entry name" value="pepsin_like"/>
    <property type="match status" value="1"/>
</dbReference>
<dbReference type="Gene3D" id="2.40.70.10">
    <property type="entry name" value="Acid Proteases"/>
    <property type="match status" value="2"/>
</dbReference>
<dbReference type="InterPro" id="IPR001461">
    <property type="entry name" value="Aspartic_peptidase_A1"/>
</dbReference>
<dbReference type="InterPro" id="IPR033121">
    <property type="entry name" value="PEPTIDASE_A1"/>
</dbReference>
<dbReference type="Pfam" id="PF00026">
    <property type="entry name" value="Asp"/>
    <property type="match status" value="1"/>
</dbReference>
<dbReference type="GO" id="GO:0006508">
    <property type="term" value="P:proteolysis"/>
    <property type="evidence" value="ECO:0007669"/>
    <property type="project" value="UniProtKB-KW"/>
</dbReference>
<feature type="active site" evidence="4">
    <location>
        <position position="94"/>
    </location>
</feature>
<dbReference type="GeneID" id="70244012"/>
<feature type="domain" description="Peptidase A1" evidence="7">
    <location>
        <begin position="78"/>
        <end position="413"/>
    </location>
</feature>
<keyword evidence="2 5" id="KW-0064">Aspartyl protease</keyword>
<keyword evidence="3 5" id="KW-0378">Hydrolase</keyword>
<feature type="signal peptide" evidence="6">
    <location>
        <begin position="1"/>
        <end position="17"/>
    </location>
</feature>
<keyword evidence="6" id="KW-0732">Signal</keyword>
<dbReference type="PANTHER" id="PTHR47966">
    <property type="entry name" value="BETA-SITE APP-CLEAVING ENZYME, ISOFORM A-RELATED"/>
    <property type="match status" value="1"/>
</dbReference>
<evidence type="ECO:0000256" key="5">
    <source>
        <dbReference type="RuleBase" id="RU000454"/>
    </source>
</evidence>
<dbReference type="SUPFAM" id="SSF50630">
    <property type="entry name" value="Acid proteases"/>
    <property type="match status" value="1"/>
</dbReference>
<reference evidence="8" key="1">
    <citation type="submission" date="2021-12" db="EMBL/GenBank/DDBJ databases">
        <title>Convergent genome expansion in fungi linked to evolution of root-endophyte symbiosis.</title>
        <authorList>
            <consortium name="DOE Joint Genome Institute"/>
            <person name="Ke Y.-H."/>
            <person name="Bonito G."/>
            <person name="Liao H.-L."/>
            <person name="Looney B."/>
            <person name="Rojas-Flechas A."/>
            <person name="Nash J."/>
            <person name="Hameed K."/>
            <person name="Schadt C."/>
            <person name="Martin F."/>
            <person name="Crous P.W."/>
            <person name="Miettinen O."/>
            <person name="Magnuson J.K."/>
            <person name="Labbe J."/>
            <person name="Jacobson D."/>
            <person name="Doktycz M.J."/>
            <person name="Veneault-Fourrey C."/>
            <person name="Kuo A."/>
            <person name="Mondo S."/>
            <person name="Calhoun S."/>
            <person name="Riley R."/>
            <person name="Ohm R."/>
            <person name="LaButti K."/>
            <person name="Andreopoulos B."/>
            <person name="Pangilinan J."/>
            <person name="Nolan M."/>
            <person name="Tritt A."/>
            <person name="Clum A."/>
            <person name="Lipzen A."/>
            <person name="Daum C."/>
            <person name="Barry K."/>
            <person name="Grigoriev I.V."/>
            <person name="Vilgalys R."/>
        </authorList>
    </citation>
    <scope>NUCLEOTIDE SEQUENCE</scope>
    <source>
        <strain evidence="8">PMI_201</strain>
    </source>
</reference>
<comment type="caution">
    <text evidence="8">The sequence shown here is derived from an EMBL/GenBank/DDBJ whole genome shotgun (WGS) entry which is preliminary data.</text>
</comment>
<dbReference type="Proteomes" id="UP001201262">
    <property type="component" value="Unassembled WGS sequence"/>
</dbReference>
<evidence type="ECO:0000256" key="3">
    <source>
        <dbReference type="ARBA" id="ARBA00022801"/>
    </source>
</evidence>
<gene>
    <name evidence="8" type="ORF">BGW36DRAFT_356097</name>
</gene>
<dbReference type="GO" id="GO:0000324">
    <property type="term" value="C:fungal-type vacuole"/>
    <property type="evidence" value="ECO:0007669"/>
    <property type="project" value="TreeGrafter"/>
</dbReference>
<dbReference type="PROSITE" id="PS51767">
    <property type="entry name" value="PEPTIDASE_A1"/>
    <property type="match status" value="1"/>
</dbReference>
<protein>
    <submittedName>
        <fullName evidence="8">Aspartic peptidase domain-containing protein</fullName>
    </submittedName>
</protein>
<keyword evidence="9" id="KW-1185">Reference proteome</keyword>
<dbReference type="PRINTS" id="PR00792">
    <property type="entry name" value="PEPSIN"/>
</dbReference>
<evidence type="ECO:0000256" key="6">
    <source>
        <dbReference type="SAM" id="SignalP"/>
    </source>
</evidence>
<dbReference type="PROSITE" id="PS00141">
    <property type="entry name" value="ASP_PROTEASE"/>
    <property type="match status" value="1"/>
</dbReference>
<dbReference type="PANTHER" id="PTHR47966:SF47">
    <property type="entry name" value="ENDOPEPTIDASE, PUTATIVE (AFU_ORTHOLOGUE AFUA_3G01220)-RELATED"/>
    <property type="match status" value="1"/>
</dbReference>
<dbReference type="RefSeq" id="XP_046075329.1">
    <property type="nucleotide sequence ID" value="XM_046213725.1"/>
</dbReference>
<dbReference type="GO" id="GO:0004190">
    <property type="term" value="F:aspartic-type endopeptidase activity"/>
    <property type="evidence" value="ECO:0007669"/>
    <property type="project" value="UniProtKB-KW"/>
</dbReference>
<evidence type="ECO:0000256" key="4">
    <source>
        <dbReference type="PIRSR" id="PIRSR601461-1"/>
    </source>
</evidence>